<dbReference type="GO" id="GO:0070189">
    <property type="term" value="P:kynurenine metabolic process"/>
    <property type="evidence" value="ECO:0007669"/>
    <property type="project" value="TreeGrafter"/>
</dbReference>
<dbReference type="SUPFAM" id="SSF51905">
    <property type="entry name" value="FAD/NAD(P)-binding domain"/>
    <property type="match status" value="1"/>
</dbReference>
<name>A0AAD9DKA3_9STRA</name>
<dbReference type="PANTHER" id="PTHR46028:SF2">
    <property type="entry name" value="KYNURENINE 3-MONOOXYGENASE"/>
    <property type="match status" value="1"/>
</dbReference>
<gene>
    <name evidence="6" type="ORF">QTG54_000422</name>
</gene>
<comment type="cofactor">
    <cofactor evidence="1">
        <name>FAD</name>
        <dbReference type="ChEBI" id="CHEBI:57692"/>
    </cofactor>
</comment>
<dbReference type="EMBL" id="JATAAI010000001">
    <property type="protein sequence ID" value="KAK1748483.1"/>
    <property type="molecule type" value="Genomic_DNA"/>
</dbReference>
<keyword evidence="7" id="KW-1185">Reference proteome</keyword>
<reference evidence="6" key="1">
    <citation type="submission" date="2023-06" db="EMBL/GenBank/DDBJ databases">
        <title>Survivors Of The Sea: Transcriptome response of Skeletonema marinoi to long-term dormancy.</title>
        <authorList>
            <person name="Pinder M.I.M."/>
            <person name="Kourtchenko O."/>
            <person name="Robertson E.K."/>
            <person name="Larsson T."/>
            <person name="Maumus F."/>
            <person name="Osuna-Cruz C.M."/>
            <person name="Vancaester E."/>
            <person name="Stenow R."/>
            <person name="Vandepoele K."/>
            <person name="Ploug H."/>
            <person name="Bruchert V."/>
            <person name="Godhe A."/>
            <person name="Topel M."/>
        </authorList>
    </citation>
    <scope>NUCLEOTIDE SEQUENCE</scope>
    <source>
        <strain evidence="6">R05AC</strain>
    </source>
</reference>
<feature type="region of interest" description="Disordered" evidence="5">
    <location>
        <begin position="19"/>
        <end position="48"/>
    </location>
</feature>
<keyword evidence="2" id="KW-0285">Flavoprotein</keyword>
<evidence type="ECO:0000256" key="2">
    <source>
        <dbReference type="ARBA" id="ARBA00022630"/>
    </source>
</evidence>
<evidence type="ECO:0000256" key="4">
    <source>
        <dbReference type="ARBA" id="ARBA00023002"/>
    </source>
</evidence>
<dbReference type="PANTHER" id="PTHR46028">
    <property type="entry name" value="KYNURENINE 3-MONOOXYGENASE"/>
    <property type="match status" value="1"/>
</dbReference>
<dbReference type="PRINTS" id="PR00420">
    <property type="entry name" value="RNGMNOXGNASE"/>
</dbReference>
<evidence type="ECO:0000256" key="3">
    <source>
        <dbReference type="ARBA" id="ARBA00022827"/>
    </source>
</evidence>
<keyword evidence="4 6" id="KW-0560">Oxidoreductase</keyword>
<evidence type="ECO:0000313" key="6">
    <source>
        <dbReference type="EMBL" id="KAK1748483.1"/>
    </source>
</evidence>
<sequence length="598" mass="66061">MNNGCSIFFSSSASHHVPDYKSDAVAEGKERRERTLVPGSNKSIPPEEGQNHYDAIVVGGGPAGLLSAIMLAQKLPPLYSLSSSAKRVVVYDRLDPPPPPDNLVYSTDVSKYYLLGIGHRGQNALKYFDVWKDVENASVAVLGRRDWAPGKMKEEDARITMSNKEVTSRVLARDKLVGVLKQVIETRYKDVIELKYGYQVDPISFGNEDVTSDGEESGPPVQLQVSQCTPLSSDGDTEECSIENNQPSKVTTQFLIAADGAARGIANAMETADEEYRKQRNIFQRLFGKSKQLPFRVTRYDDDNQRVYKSIPIKFPDHWAHDLNYSARSVNSRGTFEALPSDANGNYCALLLLRPDDVLASANCDPKVLREYFDLQFSQFSKLLGDDVMEDVAKKGASTLPSFRFAGPRHHEGKRTVILGDCVHTVKPYFGLGANTALEDVKILSQIIESIPDLEKNIDQAPLEFTKQRAADSRALVKISRGMDRPGKIGTMRFVLPLILDSMFNKIMPKVFGPSMFGMFQKQGVTFTQIQKKKRLDRLMQSVVIATILSSIGMGFGYSTKVLAQALGMSCTVVRGSLAAAMLAAGFARSKLSKKESN</sequence>
<evidence type="ECO:0000256" key="5">
    <source>
        <dbReference type="SAM" id="MobiDB-lite"/>
    </source>
</evidence>
<dbReference type="InterPro" id="IPR036188">
    <property type="entry name" value="FAD/NAD-bd_sf"/>
</dbReference>
<evidence type="ECO:0000313" key="7">
    <source>
        <dbReference type="Proteomes" id="UP001224775"/>
    </source>
</evidence>
<dbReference type="EC" id="1.14.13.-" evidence="6"/>
<dbReference type="GO" id="GO:0004502">
    <property type="term" value="F:kynurenine 3-monooxygenase activity"/>
    <property type="evidence" value="ECO:0007669"/>
    <property type="project" value="TreeGrafter"/>
</dbReference>
<feature type="compositionally biased region" description="Basic and acidic residues" evidence="5">
    <location>
        <begin position="19"/>
        <end position="35"/>
    </location>
</feature>
<keyword evidence="3" id="KW-0274">FAD</keyword>
<protein>
    <submittedName>
        <fullName evidence="6">2-polyprenyl-6-methoxyphenol hydroxylase-related protein</fullName>
        <ecNumber evidence="6">1.14.13.-</ecNumber>
    </submittedName>
</protein>
<organism evidence="6 7">
    <name type="scientific">Skeletonema marinoi</name>
    <dbReference type="NCBI Taxonomy" id="267567"/>
    <lineage>
        <taxon>Eukaryota</taxon>
        <taxon>Sar</taxon>
        <taxon>Stramenopiles</taxon>
        <taxon>Ochrophyta</taxon>
        <taxon>Bacillariophyta</taxon>
        <taxon>Coscinodiscophyceae</taxon>
        <taxon>Thalassiosirophycidae</taxon>
        <taxon>Thalassiosirales</taxon>
        <taxon>Skeletonemataceae</taxon>
        <taxon>Skeletonema</taxon>
        <taxon>Skeletonema marinoi-dohrnii complex</taxon>
    </lineage>
</organism>
<comment type="caution">
    <text evidence="6">The sequence shown here is derived from an EMBL/GenBank/DDBJ whole genome shotgun (WGS) entry which is preliminary data.</text>
</comment>
<evidence type="ECO:0000256" key="1">
    <source>
        <dbReference type="ARBA" id="ARBA00001974"/>
    </source>
</evidence>
<accession>A0AAD9DKA3</accession>
<dbReference type="Gene3D" id="3.50.50.60">
    <property type="entry name" value="FAD/NAD(P)-binding domain"/>
    <property type="match status" value="1"/>
</dbReference>
<proteinExistence type="predicted"/>
<dbReference type="AlphaFoldDB" id="A0AAD9DKA3"/>
<dbReference type="Proteomes" id="UP001224775">
    <property type="component" value="Unassembled WGS sequence"/>
</dbReference>